<dbReference type="InterPro" id="IPR036249">
    <property type="entry name" value="Thioredoxin-like_sf"/>
</dbReference>
<keyword evidence="5" id="KW-0676">Redox-active center</keyword>
<dbReference type="Pfam" id="PF00085">
    <property type="entry name" value="Thioredoxin"/>
    <property type="match status" value="1"/>
</dbReference>
<accession>A0ABS2DTM9</accession>
<dbReference type="PROSITE" id="PS00194">
    <property type="entry name" value="THIOREDOXIN_1"/>
    <property type="match status" value="1"/>
</dbReference>
<dbReference type="PIRSF" id="PIRSF000077">
    <property type="entry name" value="Thioredoxin"/>
    <property type="match status" value="1"/>
</dbReference>
<dbReference type="SUPFAM" id="SSF52833">
    <property type="entry name" value="Thioredoxin-like"/>
    <property type="match status" value="1"/>
</dbReference>
<dbReference type="RefSeq" id="WP_205102556.1">
    <property type="nucleotide sequence ID" value="NZ_JACJJC010000008.1"/>
</dbReference>
<evidence type="ECO:0000256" key="6">
    <source>
        <dbReference type="NCBIfam" id="TIGR01068"/>
    </source>
</evidence>
<dbReference type="InterPro" id="IPR017937">
    <property type="entry name" value="Thioredoxin_CS"/>
</dbReference>
<evidence type="ECO:0000313" key="10">
    <source>
        <dbReference type="Proteomes" id="UP000715095"/>
    </source>
</evidence>
<organism evidence="9 10">
    <name type="scientific">Sutterella massiliensis</name>
    <dbReference type="NCBI Taxonomy" id="1816689"/>
    <lineage>
        <taxon>Bacteria</taxon>
        <taxon>Pseudomonadati</taxon>
        <taxon>Pseudomonadota</taxon>
        <taxon>Betaproteobacteria</taxon>
        <taxon>Burkholderiales</taxon>
        <taxon>Sutterellaceae</taxon>
        <taxon>Sutterella</taxon>
    </lineage>
</organism>
<evidence type="ECO:0000256" key="7">
    <source>
        <dbReference type="PIRNR" id="PIRNR000077"/>
    </source>
</evidence>
<evidence type="ECO:0000256" key="5">
    <source>
        <dbReference type="ARBA" id="ARBA00023284"/>
    </source>
</evidence>
<evidence type="ECO:0000256" key="1">
    <source>
        <dbReference type="ARBA" id="ARBA00008987"/>
    </source>
</evidence>
<evidence type="ECO:0000259" key="8">
    <source>
        <dbReference type="PROSITE" id="PS51352"/>
    </source>
</evidence>
<comment type="caution">
    <text evidence="9">The sequence shown here is derived from an EMBL/GenBank/DDBJ whole genome shotgun (WGS) entry which is preliminary data.</text>
</comment>
<dbReference type="InterPro" id="IPR013766">
    <property type="entry name" value="Thioredoxin_domain"/>
</dbReference>
<keyword evidence="10" id="KW-1185">Reference proteome</keyword>
<proteinExistence type="inferred from homology"/>
<dbReference type="Gene3D" id="3.40.30.10">
    <property type="entry name" value="Glutaredoxin"/>
    <property type="match status" value="1"/>
</dbReference>
<gene>
    <name evidence="9" type="primary">trxA</name>
    <name evidence="9" type="ORF">H6A60_06220</name>
</gene>
<evidence type="ECO:0000313" key="9">
    <source>
        <dbReference type="EMBL" id="MBM6704080.1"/>
    </source>
</evidence>
<dbReference type="InterPro" id="IPR005746">
    <property type="entry name" value="Thioredoxin"/>
</dbReference>
<keyword evidence="3" id="KW-0249">Electron transport</keyword>
<dbReference type="NCBIfam" id="TIGR01068">
    <property type="entry name" value="thioredoxin"/>
    <property type="match status" value="1"/>
</dbReference>
<evidence type="ECO:0000256" key="3">
    <source>
        <dbReference type="ARBA" id="ARBA00022982"/>
    </source>
</evidence>
<dbReference type="Proteomes" id="UP000715095">
    <property type="component" value="Unassembled WGS sequence"/>
</dbReference>
<evidence type="ECO:0000256" key="2">
    <source>
        <dbReference type="ARBA" id="ARBA00022448"/>
    </source>
</evidence>
<keyword evidence="2" id="KW-0813">Transport</keyword>
<dbReference type="EMBL" id="JACJJC010000008">
    <property type="protein sequence ID" value="MBM6704080.1"/>
    <property type="molecule type" value="Genomic_DNA"/>
</dbReference>
<dbReference type="PRINTS" id="PR00421">
    <property type="entry name" value="THIOREDOXIN"/>
</dbReference>
<name>A0ABS2DTM9_9BURK</name>
<keyword evidence="4" id="KW-1015">Disulfide bond</keyword>
<evidence type="ECO:0000256" key="4">
    <source>
        <dbReference type="ARBA" id="ARBA00023157"/>
    </source>
</evidence>
<sequence>MSEILHITDADFAEVVNSETPVFVDFWATWCGPCRMLAPRLEEAAKTFDGRAIIAKYDVDQSSGMATQYGVRGIPTIIAFRKGEVIDQRTGACDQATLNAFIEKNL</sequence>
<comment type="similarity">
    <text evidence="1 7">Belongs to the thioredoxin family.</text>
</comment>
<dbReference type="PROSITE" id="PS51352">
    <property type="entry name" value="THIOREDOXIN_2"/>
    <property type="match status" value="1"/>
</dbReference>
<reference evidence="9 10" key="1">
    <citation type="journal article" date="2021" name="Sci. Rep.">
        <title>The distribution of antibiotic resistance genes in chicken gut microbiota commensals.</title>
        <authorList>
            <person name="Juricova H."/>
            <person name="Matiasovicova J."/>
            <person name="Kubasova T."/>
            <person name="Cejkova D."/>
            <person name="Rychlik I."/>
        </authorList>
    </citation>
    <scope>NUCLEOTIDE SEQUENCE [LARGE SCALE GENOMIC DNA]</scope>
    <source>
        <strain evidence="9 10">An829</strain>
    </source>
</reference>
<feature type="domain" description="Thioredoxin" evidence="8">
    <location>
        <begin position="1"/>
        <end position="106"/>
    </location>
</feature>
<dbReference type="PANTHER" id="PTHR45663">
    <property type="entry name" value="GEO12009P1"/>
    <property type="match status" value="1"/>
</dbReference>
<dbReference type="CDD" id="cd02947">
    <property type="entry name" value="TRX_family"/>
    <property type="match status" value="1"/>
</dbReference>
<dbReference type="PANTHER" id="PTHR45663:SF11">
    <property type="entry name" value="GEO12009P1"/>
    <property type="match status" value="1"/>
</dbReference>
<protein>
    <recommendedName>
        <fullName evidence="6 7">Thioredoxin</fullName>
    </recommendedName>
</protein>